<organism evidence="2">
    <name type="scientific">Salinispora arenicola (strain CNS-205)</name>
    <dbReference type="NCBI Taxonomy" id="391037"/>
    <lineage>
        <taxon>Bacteria</taxon>
        <taxon>Bacillati</taxon>
        <taxon>Actinomycetota</taxon>
        <taxon>Actinomycetes</taxon>
        <taxon>Micromonosporales</taxon>
        <taxon>Micromonosporaceae</taxon>
        <taxon>Salinispora</taxon>
    </lineage>
</organism>
<dbReference type="EMBL" id="CP000850">
    <property type="protein sequence ID" value="ABV99575.1"/>
    <property type="molecule type" value="Genomic_DNA"/>
</dbReference>
<accession>A8M010</accession>
<feature type="region of interest" description="Disordered" evidence="1">
    <location>
        <begin position="55"/>
        <end position="86"/>
    </location>
</feature>
<gene>
    <name evidence="2" type="ordered locus">Sare_3731</name>
    <name evidence="3" type="ordered locus">Sare_3782</name>
</gene>
<protein>
    <recommendedName>
        <fullName evidence="4">PD-(D/E)XK endonuclease-like domain-containing protein</fullName>
    </recommendedName>
</protein>
<dbReference type="KEGG" id="saq:Sare_3731"/>
<dbReference type="Gene3D" id="3.90.320.10">
    <property type="match status" value="1"/>
</dbReference>
<proteinExistence type="predicted"/>
<dbReference type="PATRIC" id="fig|391037.6.peg.3761"/>
<evidence type="ECO:0000313" key="3">
    <source>
        <dbReference type="EMBL" id="ABV99575.1"/>
    </source>
</evidence>
<dbReference type="EMBL" id="CP000850">
    <property type="protein sequence ID" value="ABV99524.1"/>
    <property type="molecule type" value="Genomic_DNA"/>
</dbReference>
<dbReference type="eggNOG" id="ENOG5032Y78">
    <property type="taxonomic scope" value="Bacteria"/>
</dbReference>
<evidence type="ECO:0000256" key="1">
    <source>
        <dbReference type="SAM" id="MobiDB-lite"/>
    </source>
</evidence>
<dbReference type="STRING" id="391037.Sare_3731"/>
<feature type="compositionally biased region" description="Pro residues" evidence="1">
    <location>
        <begin position="55"/>
        <end position="64"/>
    </location>
</feature>
<evidence type="ECO:0000313" key="2">
    <source>
        <dbReference type="EMBL" id="ABV99524.1"/>
    </source>
</evidence>
<dbReference type="OrthoDB" id="5140755at2"/>
<name>A8M010_SALAI</name>
<dbReference type="AlphaFoldDB" id="A8M010"/>
<dbReference type="InterPro" id="IPR011604">
    <property type="entry name" value="PDDEXK-like_dom_sf"/>
</dbReference>
<sequence length="353" mass="38445">MSVDQATLDAVIAALTGGKAPQPHCLARCGERLDPMLVTDPGTGAGWHIGCEPAPVPTPTPPPADLFTTPTTESAGEPDADPPSTVGELRPVLIDYDASRPRSVQRRLGPSELGTPCQQQMARKLAGAPRRPVNAPTWAPFQGTAVHAEMEQVVAFWNAQLGRERWLAEDDLEVDPGLPDVDGIRGHGDAFDTDHHMVVDWKHVGTTALTKLRTAKRSGRPPAEQVSPDYRVQGHLYGLGHERKGRRVRHVRLVLLARSWQYDDSDEWTEPYDPDIAHRAIDRYYATVQLLLDLDVAANPAFIAAVPATASADSCKWCPFHRPGQPTGWDGCAGDAAAHKRRVDRFTDGLIAS</sequence>
<evidence type="ECO:0008006" key="4">
    <source>
        <dbReference type="Google" id="ProtNLM"/>
    </source>
</evidence>
<dbReference type="HOGENOM" id="CLU_067325_0_0_11"/>
<dbReference type="KEGG" id="saq:Sare_3782"/>
<feature type="region of interest" description="Disordered" evidence="1">
    <location>
        <begin position="100"/>
        <end position="131"/>
    </location>
</feature>
<reference evidence="2" key="1">
    <citation type="submission" date="2007-10" db="EMBL/GenBank/DDBJ databases">
        <title>Complete sequence of Salinispora arenicola CNS-205.</title>
        <authorList>
            <consortium name="US DOE Joint Genome Institute"/>
            <person name="Copeland A."/>
            <person name="Lucas S."/>
            <person name="Lapidus A."/>
            <person name="Barry K."/>
            <person name="Glavina del Rio T."/>
            <person name="Dalin E."/>
            <person name="Tice H."/>
            <person name="Pitluck S."/>
            <person name="Foster B."/>
            <person name="Schmutz J."/>
            <person name="Larimer F."/>
            <person name="Land M."/>
            <person name="Hauser L."/>
            <person name="Kyrpides N."/>
            <person name="Ivanova N."/>
            <person name="Jensen P.R."/>
            <person name="Moore B.S."/>
            <person name="Penn K."/>
            <person name="Jenkins C."/>
            <person name="Udwary D."/>
            <person name="Xiang L."/>
            <person name="Gontang E."/>
            <person name="Richardson P."/>
        </authorList>
    </citation>
    <scope>NUCLEOTIDE SEQUENCE [LARGE SCALE GENOMIC DNA]</scope>
    <source>
        <strain evidence="2">CNS-205</strain>
    </source>
</reference>